<accession>A0A4R1Q791</accession>
<reference evidence="1 2" key="1">
    <citation type="submission" date="2019-03" db="EMBL/GenBank/DDBJ databases">
        <title>Genomic Encyclopedia of Type Strains, Phase IV (KMG-IV): sequencing the most valuable type-strain genomes for metagenomic binning, comparative biology and taxonomic classification.</title>
        <authorList>
            <person name="Goeker M."/>
        </authorList>
    </citation>
    <scope>NUCLEOTIDE SEQUENCE [LARGE SCALE GENOMIC DNA]</scope>
    <source>
        <strain evidence="1 2">DSM 15969</strain>
    </source>
</reference>
<proteinExistence type="predicted"/>
<gene>
    <name evidence="1" type="ORF">EV210_105308</name>
</gene>
<name>A0A4R1Q791_9FIRM</name>
<dbReference type="Proteomes" id="UP000295063">
    <property type="component" value="Unassembled WGS sequence"/>
</dbReference>
<dbReference type="EMBL" id="SLUI01000005">
    <property type="protein sequence ID" value="TCL37867.1"/>
    <property type="molecule type" value="Genomic_DNA"/>
</dbReference>
<keyword evidence="2" id="KW-1185">Reference proteome</keyword>
<evidence type="ECO:0000313" key="2">
    <source>
        <dbReference type="Proteomes" id="UP000295063"/>
    </source>
</evidence>
<sequence>MYNDDKEREVEQVLVCESRCDSEDTSCPEHCDLVEKTAP</sequence>
<dbReference type="AlphaFoldDB" id="A0A4R1Q791"/>
<organism evidence="1 2">
    <name type="scientific">Anaerospora hongkongensis</name>
    <dbReference type="NCBI Taxonomy" id="244830"/>
    <lineage>
        <taxon>Bacteria</taxon>
        <taxon>Bacillati</taxon>
        <taxon>Bacillota</taxon>
        <taxon>Negativicutes</taxon>
        <taxon>Selenomonadales</taxon>
        <taxon>Sporomusaceae</taxon>
        <taxon>Anaerospora</taxon>
    </lineage>
</organism>
<protein>
    <submittedName>
        <fullName evidence="1">Uncharacterized protein</fullName>
    </submittedName>
</protein>
<comment type="caution">
    <text evidence="1">The sequence shown here is derived from an EMBL/GenBank/DDBJ whole genome shotgun (WGS) entry which is preliminary data.</text>
</comment>
<evidence type="ECO:0000313" key="1">
    <source>
        <dbReference type="EMBL" id="TCL37867.1"/>
    </source>
</evidence>